<dbReference type="InterPro" id="IPR017972">
    <property type="entry name" value="Cyt_P450_CS"/>
</dbReference>
<feature type="binding site" description="axial binding residue" evidence="6">
    <location>
        <position position="438"/>
    </location>
    <ligand>
        <name>heme</name>
        <dbReference type="ChEBI" id="CHEBI:30413"/>
    </ligand>
    <ligandPart>
        <name>Fe</name>
        <dbReference type="ChEBI" id="CHEBI:18248"/>
    </ligandPart>
</feature>
<organism evidence="8 9">
    <name type="scientific">Triangularia setosa</name>
    <dbReference type="NCBI Taxonomy" id="2587417"/>
    <lineage>
        <taxon>Eukaryota</taxon>
        <taxon>Fungi</taxon>
        <taxon>Dikarya</taxon>
        <taxon>Ascomycota</taxon>
        <taxon>Pezizomycotina</taxon>
        <taxon>Sordariomycetes</taxon>
        <taxon>Sordariomycetidae</taxon>
        <taxon>Sordariales</taxon>
        <taxon>Podosporaceae</taxon>
        <taxon>Triangularia</taxon>
    </lineage>
</organism>
<evidence type="ECO:0000256" key="4">
    <source>
        <dbReference type="ARBA" id="ARBA00023004"/>
    </source>
</evidence>
<evidence type="ECO:0000256" key="6">
    <source>
        <dbReference type="PIRSR" id="PIRSR602401-1"/>
    </source>
</evidence>
<accession>A0AAN6W8V8</accession>
<evidence type="ECO:0000256" key="2">
    <source>
        <dbReference type="ARBA" id="ARBA00022723"/>
    </source>
</evidence>
<dbReference type="PANTHER" id="PTHR24303:SF31">
    <property type="entry name" value="CYTOCHROME P450 307A1-RELATED"/>
    <property type="match status" value="1"/>
</dbReference>
<evidence type="ECO:0000256" key="5">
    <source>
        <dbReference type="ARBA" id="ARBA00023033"/>
    </source>
</evidence>
<dbReference type="PRINTS" id="PR00385">
    <property type="entry name" value="P450"/>
</dbReference>
<comment type="caution">
    <text evidence="8">The sequence shown here is derived from an EMBL/GenBank/DDBJ whole genome shotgun (WGS) entry which is preliminary data.</text>
</comment>
<proteinExistence type="inferred from homology"/>
<dbReference type="PRINTS" id="PR00463">
    <property type="entry name" value="EP450I"/>
</dbReference>
<dbReference type="InterPro" id="IPR001128">
    <property type="entry name" value="Cyt_P450"/>
</dbReference>
<evidence type="ECO:0000313" key="9">
    <source>
        <dbReference type="Proteomes" id="UP001302321"/>
    </source>
</evidence>
<dbReference type="PROSITE" id="PS00086">
    <property type="entry name" value="CYTOCHROME_P450"/>
    <property type="match status" value="1"/>
</dbReference>
<comment type="similarity">
    <text evidence="7">Belongs to the cytochrome P450 family.</text>
</comment>
<dbReference type="InterPro" id="IPR002401">
    <property type="entry name" value="Cyt_P450_E_grp-I"/>
</dbReference>
<dbReference type="GO" id="GO:0020037">
    <property type="term" value="F:heme binding"/>
    <property type="evidence" value="ECO:0007669"/>
    <property type="project" value="InterPro"/>
</dbReference>
<reference evidence="8" key="1">
    <citation type="journal article" date="2023" name="Mol. Phylogenet. Evol.">
        <title>Genome-scale phylogeny and comparative genomics of the fungal order Sordariales.</title>
        <authorList>
            <person name="Hensen N."/>
            <person name="Bonometti L."/>
            <person name="Westerberg I."/>
            <person name="Brannstrom I.O."/>
            <person name="Guillou S."/>
            <person name="Cros-Aarteil S."/>
            <person name="Calhoun S."/>
            <person name="Haridas S."/>
            <person name="Kuo A."/>
            <person name="Mondo S."/>
            <person name="Pangilinan J."/>
            <person name="Riley R."/>
            <person name="LaButti K."/>
            <person name="Andreopoulos B."/>
            <person name="Lipzen A."/>
            <person name="Chen C."/>
            <person name="Yan M."/>
            <person name="Daum C."/>
            <person name="Ng V."/>
            <person name="Clum A."/>
            <person name="Steindorff A."/>
            <person name="Ohm R.A."/>
            <person name="Martin F."/>
            <person name="Silar P."/>
            <person name="Natvig D.O."/>
            <person name="Lalanne C."/>
            <person name="Gautier V."/>
            <person name="Ament-Velasquez S.L."/>
            <person name="Kruys A."/>
            <person name="Hutchinson M.I."/>
            <person name="Powell A.J."/>
            <person name="Barry K."/>
            <person name="Miller A.N."/>
            <person name="Grigoriev I.V."/>
            <person name="Debuchy R."/>
            <person name="Gladieux P."/>
            <person name="Hiltunen Thoren M."/>
            <person name="Johannesson H."/>
        </authorList>
    </citation>
    <scope>NUCLEOTIDE SEQUENCE</scope>
    <source>
        <strain evidence="8">CBS 892.96</strain>
    </source>
</reference>
<sequence length="494" mass="56202">MGKLFIALASGLLVGTVWLLVCNTKSCFERIITRLLVLLYPVKDSHHKSIPGPNWQSYDGQLLEKFLDGKARAQEWQQCYGSTYRIWSGMTPEVVITKPEDIRTFHSDSTSHNKARSSNAGWMFHQLLGECMGLINGTRWTALRSEFAPTYTHSAVQEKMHTISNQAHEYVSNLDPQRRSTFNLRTAKAVSRFPFFSTATSIYGPLSDQEKEALWSIAQQSLAIMGKYVLSGGIYRSARLSRWLSPAAMRDLDAFQRSWEEFNIEMFRTRREKNAVPIVGLWQHVEEGLVTKDEALHTLSEIIFANLDVATGTLSWLVIFLALDENVQKQLREEFSNGRAEDLCTSKNNLLTHCFLETLRLRPFTAFSIPESSPNEKALGGFHVPANTSVVVSALCVNYNKAFWGHGTEEFRPSRFQSVKPLDLRYNLFSFGFGTRKCLGQHFGEVMMKLFVIHLLERYELSLTPAARADLNKVGRDNWVPIPEAEVVFTERKV</sequence>
<reference evidence="8" key="2">
    <citation type="submission" date="2023-05" db="EMBL/GenBank/DDBJ databases">
        <authorList>
            <consortium name="Lawrence Berkeley National Laboratory"/>
            <person name="Steindorff A."/>
            <person name="Hensen N."/>
            <person name="Bonometti L."/>
            <person name="Westerberg I."/>
            <person name="Brannstrom I.O."/>
            <person name="Guillou S."/>
            <person name="Cros-Aarteil S."/>
            <person name="Calhoun S."/>
            <person name="Haridas S."/>
            <person name="Kuo A."/>
            <person name="Mondo S."/>
            <person name="Pangilinan J."/>
            <person name="Riley R."/>
            <person name="Labutti K."/>
            <person name="Andreopoulos B."/>
            <person name="Lipzen A."/>
            <person name="Chen C."/>
            <person name="Yanf M."/>
            <person name="Daum C."/>
            <person name="Ng V."/>
            <person name="Clum A."/>
            <person name="Ohm R."/>
            <person name="Martin F."/>
            <person name="Silar P."/>
            <person name="Natvig D."/>
            <person name="Lalanne C."/>
            <person name="Gautier V."/>
            <person name="Ament-Velasquez S.L."/>
            <person name="Kruys A."/>
            <person name="Hutchinson M.I."/>
            <person name="Powell A.J."/>
            <person name="Barry K."/>
            <person name="Miller A.N."/>
            <person name="Grigoriev I.V."/>
            <person name="Debuchy R."/>
            <person name="Gladieux P."/>
            <person name="Thoren M.H."/>
            <person name="Johannesson H."/>
        </authorList>
    </citation>
    <scope>NUCLEOTIDE SEQUENCE</scope>
    <source>
        <strain evidence="8">CBS 892.96</strain>
    </source>
</reference>
<keyword evidence="2 6" id="KW-0479">Metal-binding</keyword>
<dbReference type="PANTHER" id="PTHR24303">
    <property type="entry name" value="HEME-BINDING MONOOXYGENASE FAMILY"/>
    <property type="match status" value="1"/>
</dbReference>
<evidence type="ECO:0000256" key="7">
    <source>
        <dbReference type="RuleBase" id="RU000461"/>
    </source>
</evidence>
<dbReference type="GO" id="GO:0005506">
    <property type="term" value="F:iron ion binding"/>
    <property type="evidence" value="ECO:0007669"/>
    <property type="project" value="InterPro"/>
</dbReference>
<keyword evidence="6 7" id="KW-0349">Heme</keyword>
<dbReference type="SUPFAM" id="SSF48264">
    <property type="entry name" value="Cytochrome P450"/>
    <property type="match status" value="1"/>
</dbReference>
<comment type="cofactor">
    <cofactor evidence="1 6">
        <name>heme</name>
        <dbReference type="ChEBI" id="CHEBI:30413"/>
    </cofactor>
</comment>
<keyword evidence="3 7" id="KW-0560">Oxidoreductase</keyword>
<evidence type="ECO:0000313" key="8">
    <source>
        <dbReference type="EMBL" id="KAK4176247.1"/>
    </source>
</evidence>
<dbReference type="CDD" id="cd20615">
    <property type="entry name" value="CYP_GliC-like"/>
    <property type="match status" value="1"/>
</dbReference>
<name>A0AAN6W8V8_9PEZI</name>
<keyword evidence="5 7" id="KW-0503">Monooxygenase</keyword>
<dbReference type="GO" id="GO:0004497">
    <property type="term" value="F:monooxygenase activity"/>
    <property type="evidence" value="ECO:0007669"/>
    <property type="project" value="UniProtKB-KW"/>
</dbReference>
<evidence type="ECO:0000256" key="1">
    <source>
        <dbReference type="ARBA" id="ARBA00001971"/>
    </source>
</evidence>
<evidence type="ECO:0000256" key="3">
    <source>
        <dbReference type="ARBA" id="ARBA00023002"/>
    </source>
</evidence>
<keyword evidence="4 6" id="KW-0408">Iron</keyword>
<keyword evidence="9" id="KW-1185">Reference proteome</keyword>
<protein>
    <submittedName>
        <fullName evidence="8">Cytochrome P450</fullName>
    </submittedName>
</protein>
<dbReference type="AlphaFoldDB" id="A0AAN6W8V8"/>
<dbReference type="Pfam" id="PF00067">
    <property type="entry name" value="p450"/>
    <property type="match status" value="1"/>
</dbReference>
<gene>
    <name evidence="8" type="ORF">QBC36DRAFT_239276</name>
</gene>
<dbReference type="InterPro" id="IPR036396">
    <property type="entry name" value="Cyt_P450_sf"/>
</dbReference>
<dbReference type="Proteomes" id="UP001302321">
    <property type="component" value="Unassembled WGS sequence"/>
</dbReference>
<dbReference type="EMBL" id="MU866203">
    <property type="protein sequence ID" value="KAK4176247.1"/>
    <property type="molecule type" value="Genomic_DNA"/>
</dbReference>
<dbReference type="GO" id="GO:0016705">
    <property type="term" value="F:oxidoreductase activity, acting on paired donors, with incorporation or reduction of molecular oxygen"/>
    <property type="evidence" value="ECO:0007669"/>
    <property type="project" value="InterPro"/>
</dbReference>
<dbReference type="Gene3D" id="1.10.630.10">
    <property type="entry name" value="Cytochrome P450"/>
    <property type="match status" value="1"/>
</dbReference>